<dbReference type="GO" id="GO:0043565">
    <property type="term" value="F:sequence-specific DNA binding"/>
    <property type="evidence" value="ECO:0007669"/>
    <property type="project" value="InterPro"/>
</dbReference>
<evidence type="ECO:0000256" key="6">
    <source>
        <dbReference type="ARBA" id="ARBA00023015"/>
    </source>
</evidence>
<evidence type="ECO:0000256" key="2">
    <source>
        <dbReference type="ARBA" id="ARBA00006177"/>
    </source>
</evidence>
<evidence type="ECO:0000256" key="8">
    <source>
        <dbReference type="ARBA" id="ARBA00023125"/>
    </source>
</evidence>
<dbReference type="GO" id="GO:0008270">
    <property type="term" value="F:zinc ion binding"/>
    <property type="evidence" value="ECO:0007669"/>
    <property type="project" value="UniProtKB-KW"/>
</dbReference>
<protein>
    <recommendedName>
        <fullName evidence="13">THAP-type domain-containing protein</fullName>
    </recommendedName>
</protein>
<organism evidence="14 15">
    <name type="scientific">Diabrotica balteata</name>
    <name type="common">Banded cucumber beetle</name>
    <dbReference type="NCBI Taxonomy" id="107213"/>
    <lineage>
        <taxon>Eukaryota</taxon>
        <taxon>Metazoa</taxon>
        <taxon>Ecdysozoa</taxon>
        <taxon>Arthropoda</taxon>
        <taxon>Hexapoda</taxon>
        <taxon>Insecta</taxon>
        <taxon>Pterygota</taxon>
        <taxon>Neoptera</taxon>
        <taxon>Endopterygota</taxon>
        <taxon>Coleoptera</taxon>
        <taxon>Polyphaga</taxon>
        <taxon>Cucujiformia</taxon>
        <taxon>Chrysomeloidea</taxon>
        <taxon>Chrysomelidae</taxon>
        <taxon>Galerucinae</taxon>
        <taxon>Diabroticina</taxon>
        <taxon>Diabroticites</taxon>
        <taxon>Diabrotica</taxon>
    </lineage>
</organism>
<dbReference type="PROSITE" id="PS50950">
    <property type="entry name" value="ZF_THAP"/>
    <property type="match status" value="1"/>
</dbReference>
<gene>
    <name evidence="14" type="ORF">DIABBA_LOCUS3867</name>
</gene>
<comment type="similarity">
    <text evidence="2">Belongs to the THAP1 family.</text>
</comment>
<evidence type="ECO:0000313" key="14">
    <source>
        <dbReference type="EMBL" id="CAG9830138.1"/>
    </source>
</evidence>
<proteinExistence type="inferred from homology"/>
<evidence type="ECO:0000256" key="5">
    <source>
        <dbReference type="ARBA" id="ARBA00022833"/>
    </source>
</evidence>
<dbReference type="AlphaFoldDB" id="A0A9N9SXU7"/>
<dbReference type="SUPFAM" id="SSF57716">
    <property type="entry name" value="Glucocorticoid receptor-like (DNA-binding domain)"/>
    <property type="match status" value="1"/>
</dbReference>
<dbReference type="InterPro" id="IPR006612">
    <property type="entry name" value="THAP_Znf"/>
</dbReference>
<evidence type="ECO:0000256" key="4">
    <source>
        <dbReference type="ARBA" id="ARBA00022771"/>
    </source>
</evidence>
<keyword evidence="4 12" id="KW-0863">Zinc-finger</keyword>
<feature type="domain" description="THAP-type" evidence="13">
    <location>
        <begin position="1"/>
        <end position="84"/>
    </location>
</feature>
<dbReference type="Pfam" id="PF05485">
    <property type="entry name" value="THAP"/>
    <property type="match status" value="1"/>
</dbReference>
<evidence type="ECO:0000256" key="11">
    <source>
        <dbReference type="ARBA" id="ARBA00023306"/>
    </source>
</evidence>
<dbReference type="PANTHER" id="PTHR46600:SF1">
    <property type="entry name" value="THAP DOMAIN-CONTAINING PROTEIN 1"/>
    <property type="match status" value="1"/>
</dbReference>
<name>A0A9N9SXU7_DIABA</name>
<keyword evidence="7" id="KW-0175">Coiled coil</keyword>
<reference evidence="14" key="1">
    <citation type="submission" date="2022-01" db="EMBL/GenBank/DDBJ databases">
        <authorList>
            <person name="King R."/>
        </authorList>
    </citation>
    <scope>NUCLEOTIDE SEQUENCE</scope>
</reference>
<sequence length="205" mass="23892">MPGTNCCVSNCKNSSKNKNSGYSFHRFPKRSYLVEQRHKWIVAVQKINGSSWMPKKNDVICSHHFLGQKKSNECASPSYVPMIFDSSQFKSKEFSTVKATQAINRYSRYKKRVMASRFNKTANKKTQMVTVTESDINSQHMLTCGTEEVVYLNEYVKIEDDVKIENNIFKNEVTERLYFNMEDVKVEIKSEVEEYNLEVNHIDQI</sequence>
<evidence type="ECO:0000256" key="12">
    <source>
        <dbReference type="PROSITE-ProRule" id="PRU00309"/>
    </source>
</evidence>
<comment type="subcellular location">
    <subcellularLocation>
        <location evidence="1">Nucleus</location>
        <location evidence="1">Nucleoplasm</location>
    </subcellularLocation>
</comment>
<accession>A0A9N9SXU7</accession>
<evidence type="ECO:0000256" key="7">
    <source>
        <dbReference type="ARBA" id="ARBA00023054"/>
    </source>
</evidence>
<keyword evidence="6" id="KW-0805">Transcription regulation</keyword>
<evidence type="ECO:0000256" key="9">
    <source>
        <dbReference type="ARBA" id="ARBA00023163"/>
    </source>
</evidence>
<dbReference type="PANTHER" id="PTHR46600">
    <property type="entry name" value="THAP DOMAIN-CONTAINING"/>
    <property type="match status" value="1"/>
</dbReference>
<keyword evidence="11" id="KW-0131">Cell cycle</keyword>
<dbReference type="GO" id="GO:0005654">
    <property type="term" value="C:nucleoplasm"/>
    <property type="evidence" value="ECO:0007669"/>
    <property type="project" value="UniProtKB-SubCell"/>
</dbReference>
<keyword evidence="3" id="KW-0479">Metal-binding</keyword>
<dbReference type="OrthoDB" id="6784167at2759"/>
<evidence type="ECO:0000259" key="13">
    <source>
        <dbReference type="PROSITE" id="PS50950"/>
    </source>
</evidence>
<dbReference type="SMART" id="SM00980">
    <property type="entry name" value="THAP"/>
    <property type="match status" value="1"/>
</dbReference>
<dbReference type="InterPro" id="IPR026516">
    <property type="entry name" value="THAP1/10"/>
</dbReference>
<evidence type="ECO:0000256" key="1">
    <source>
        <dbReference type="ARBA" id="ARBA00004642"/>
    </source>
</evidence>
<evidence type="ECO:0000256" key="3">
    <source>
        <dbReference type="ARBA" id="ARBA00022723"/>
    </source>
</evidence>
<keyword evidence="10" id="KW-0539">Nucleus</keyword>
<keyword evidence="15" id="KW-1185">Reference proteome</keyword>
<keyword evidence="5" id="KW-0862">Zinc</keyword>
<dbReference type="Proteomes" id="UP001153709">
    <property type="component" value="Chromosome 2"/>
</dbReference>
<keyword evidence="8 12" id="KW-0238">DNA-binding</keyword>
<dbReference type="EMBL" id="OU898277">
    <property type="protein sequence ID" value="CAG9830138.1"/>
    <property type="molecule type" value="Genomic_DNA"/>
</dbReference>
<evidence type="ECO:0000256" key="10">
    <source>
        <dbReference type="ARBA" id="ARBA00023242"/>
    </source>
</evidence>
<evidence type="ECO:0000313" key="15">
    <source>
        <dbReference type="Proteomes" id="UP001153709"/>
    </source>
</evidence>
<keyword evidence="9" id="KW-0804">Transcription</keyword>